<reference evidence="2" key="1">
    <citation type="submission" date="2013-03" db="EMBL/GenBank/DDBJ databases">
        <title>The Genome Sequence of Anopheles christyi ACHKN1017.</title>
        <authorList>
            <consortium name="The Broad Institute Genomics Platform"/>
            <person name="Neafsey D.E."/>
            <person name="Besansky N."/>
            <person name="Walker B."/>
            <person name="Young S.K."/>
            <person name="Zeng Q."/>
            <person name="Gargeya S."/>
            <person name="Fitzgerald M."/>
            <person name="Haas B."/>
            <person name="Abouelleil A."/>
            <person name="Allen A.W."/>
            <person name="Alvarado L."/>
            <person name="Arachchi H.M."/>
            <person name="Berlin A.M."/>
            <person name="Chapman S.B."/>
            <person name="Gainer-Dewar J."/>
            <person name="Goldberg J."/>
            <person name="Griggs A."/>
            <person name="Gujja S."/>
            <person name="Hansen M."/>
            <person name="Howarth C."/>
            <person name="Imamovic A."/>
            <person name="Ireland A."/>
            <person name="Larimer J."/>
            <person name="McCowan C."/>
            <person name="Murphy C."/>
            <person name="Pearson M."/>
            <person name="Poon T.W."/>
            <person name="Priest M."/>
            <person name="Roberts A."/>
            <person name="Saif S."/>
            <person name="Shea T."/>
            <person name="Sisk P."/>
            <person name="Sykes S."/>
            <person name="Wortman J."/>
            <person name="Nusbaum C."/>
            <person name="Birren B."/>
        </authorList>
    </citation>
    <scope>NUCLEOTIDE SEQUENCE [LARGE SCALE GENOMIC DNA]</scope>
    <source>
        <strain evidence="2">ACHKN1017</strain>
    </source>
</reference>
<organism evidence="1 2">
    <name type="scientific">Anopheles christyi</name>
    <dbReference type="NCBI Taxonomy" id="43041"/>
    <lineage>
        <taxon>Eukaryota</taxon>
        <taxon>Metazoa</taxon>
        <taxon>Ecdysozoa</taxon>
        <taxon>Arthropoda</taxon>
        <taxon>Hexapoda</taxon>
        <taxon>Insecta</taxon>
        <taxon>Pterygota</taxon>
        <taxon>Neoptera</taxon>
        <taxon>Endopterygota</taxon>
        <taxon>Diptera</taxon>
        <taxon>Nematocera</taxon>
        <taxon>Culicoidea</taxon>
        <taxon>Culicidae</taxon>
        <taxon>Anophelinae</taxon>
        <taxon>Anopheles</taxon>
    </lineage>
</organism>
<protein>
    <submittedName>
        <fullName evidence="1">Uncharacterized protein</fullName>
    </submittedName>
</protein>
<evidence type="ECO:0000313" key="1">
    <source>
        <dbReference type="EnsemblMetazoa" id="ACHR014438-PA"/>
    </source>
</evidence>
<dbReference type="VEuPathDB" id="VectorBase:ACHR014438"/>
<evidence type="ECO:0000313" key="2">
    <source>
        <dbReference type="Proteomes" id="UP000075881"/>
    </source>
</evidence>
<proteinExistence type="predicted"/>
<reference evidence="1" key="2">
    <citation type="submission" date="2020-05" db="UniProtKB">
        <authorList>
            <consortium name="EnsemblMetazoa"/>
        </authorList>
    </citation>
    <scope>IDENTIFICATION</scope>
    <source>
        <strain evidence="1">ACHKN1017</strain>
    </source>
</reference>
<dbReference type="Proteomes" id="UP000075881">
    <property type="component" value="Unassembled WGS sequence"/>
</dbReference>
<accession>A0A182KJ36</accession>
<sequence length="12" mass="1384">MVDVFEQTAKCI</sequence>
<keyword evidence="2" id="KW-1185">Reference proteome</keyword>
<name>A0A182KJ36_9DIPT</name>
<dbReference type="EnsemblMetazoa" id="ACHR014438-RA">
    <property type="protein sequence ID" value="ACHR014438-PA"/>
    <property type="gene ID" value="ACHR014438"/>
</dbReference>